<evidence type="ECO:0000313" key="1">
    <source>
        <dbReference type="EMBL" id="KAI5669595.1"/>
    </source>
</evidence>
<organism evidence="1 2">
    <name type="scientific">Catharanthus roseus</name>
    <name type="common">Madagascar periwinkle</name>
    <name type="synonym">Vinca rosea</name>
    <dbReference type="NCBI Taxonomy" id="4058"/>
    <lineage>
        <taxon>Eukaryota</taxon>
        <taxon>Viridiplantae</taxon>
        <taxon>Streptophyta</taxon>
        <taxon>Embryophyta</taxon>
        <taxon>Tracheophyta</taxon>
        <taxon>Spermatophyta</taxon>
        <taxon>Magnoliopsida</taxon>
        <taxon>eudicotyledons</taxon>
        <taxon>Gunneridae</taxon>
        <taxon>Pentapetalae</taxon>
        <taxon>asterids</taxon>
        <taxon>lamiids</taxon>
        <taxon>Gentianales</taxon>
        <taxon>Apocynaceae</taxon>
        <taxon>Rauvolfioideae</taxon>
        <taxon>Vinceae</taxon>
        <taxon>Catharanthinae</taxon>
        <taxon>Catharanthus</taxon>
    </lineage>
</organism>
<protein>
    <submittedName>
        <fullName evidence="1">Uncharacterized protein</fullName>
    </submittedName>
</protein>
<reference evidence="2" key="1">
    <citation type="journal article" date="2023" name="Nat. Plants">
        <title>Single-cell RNA sequencing provides a high-resolution roadmap for understanding the multicellular compartmentation of specialized metabolism.</title>
        <authorList>
            <person name="Sun S."/>
            <person name="Shen X."/>
            <person name="Li Y."/>
            <person name="Li Y."/>
            <person name="Wang S."/>
            <person name="Li R."/>
            <person name="Zhang H."/>
            <person name="Shen G."/>
            <person name="Guo B."/>
            <person name="Wei J."/>
            <person name="Xu J."/>
            <person name="St-Pierre B."/>
            <person name="Chen S."/>
            <person name="Sun C."/>
        </authorList>
    </citation>
    <scope>NUCLEOTIDE SEQUENCE [LARGE SCALE GENOMIC DNA]</scope>
</reference>
<name>A0ACC0BAE2_CATRO</name>
<accession>A0ACC0BAE2</accession>
<evidence type="ECO:0000313" key="2">
    <source>
        <dbReference type="Proteomes" id="UP001060085"/>
    </source>
</evidence>
<gene>
    <name evidence="1" type="ORF">M9H77_19448</name>
</gene>
<proteinExistence type="predicted"/>
<sequence length="175" mass="20620">MRSIHFSRTSYQDSCKLSMNMMMNMVVSVGDSVEIICEEEGFWGAYYEAKILAKKSNNNLLVEYKNLVTEKDEKVLLREIVEARRVRPVPPPVDVSEFNILQKIDAFDNDGWWEGRITKKLDDFNYSVYFETSGDHLNYSIDRLRIHQDYVYGDWISSPTHNYSVFLNTEHLRCR</sequence>
<dbReference type="EMBL" id="CM044704">
    <property type="protein sequence ID" value="KAI5669595.1"/>
    <property type="molecule type" value="Genomic_DNA"/>
</dbReference>
<comment type="caution">
    <text evidence="1">The sequence shown here is derived from an EMBL/GenBank/DDBJ whole genome shotgun (WGS) entry which is preliminary data.</text>
</comment>
<dbReference type="Proteomes" id="UP001060085">
    <property type="component" value="Linkage Group LG04"/>
</dbReference>
<keyword evidence="2" id="KW-1185">Reference proteome</keyword>